<keyword evidence="6" id="KW-0106">Calcium</keyword>
<dbReference type="SUPFAM" id="SSF69819">
    <property type="entry name" value="MTH1598-like"/>
    <property type="match status" value="1"/>
</dbReference>
<evidence type="ECO:0000259" key="9">
    <source>
        <dbReference type="Pfam" id="PF01951"/>
    </source>
</evidence>
<dbReference type="InterPro" id="IPR023572">
    <property type="entry name" value="Archease_dom"/>
</dbReference>
<feature type="region of interest" description="Disordered" evidence="8">
    <location>
        <begin position="1"/>
        <end position="67"/>
    </location>
</feature>
<dbReference type="PANTHER" id="PTHR12682">
    <property type="entry name" value="ARCHEASE"/>
    <property type="match status" value="1"/>
</dbReference>
<reference evidence="10" key="2">
    <citation type="submission" date="2025-08" db="UniProtKB">
        <authorList>
            <consortium name="Ensembl"/>
        </authorList>
    </citation>
    <scope>IDENTIFICATION</scope>
</reference>
<comment type="function">
    <text evidence="7">Component of the tRNA-splicing ligase complex required to facilitate the enzymatic turnover of catalytic subunit RTCB. Together with DDX1, acts by facilitating the guanylylation of RTCB, a key intermediate step in tRNA ligation.</text>
</comment>
<protein>
    <recommendedName>
        <fullName evidence="3">Protein archease</fullName>
    </recommendedName>
</protein>
<dbReference type="InterPro" id="IPR036820">
    <property type="entry name" value="Archease_dom_sf"/>
</dbReference>
<evidence type="ECO:0000313" key="11">
    <source>
        <dbReference type="Proteomes" id="UP000007754"/>
    </source>
</evidence>
<sequence length="429" mass="47167">MPEGAALRPRPRAPPGGTAPLPSRRNGARRGGGGTPRLTVKAAPPITEPLPSLSAMARREGARRARGARLGEAGGRFLRSLLRPLRPRLRLLFPAPAACGCRRRAPLRAPTPPNQRPPPGGAGQSEEGKGAGTGARAAVPWAGSPWEPPFSGAPSGALLKGPRPALRAAGFRARCRFPVWKIRWLRLLRSPQTWERRNTGSPWHLGDSWIYHARALRFVGKAGTEGEFLALPQPEEGRDPCGALSDGSRGQGLQPDPGAEGCEGQVPPSLQEIRMLHAWGDTLEEAFEQCAMAMFGYMTDTGTVEPVDTVEVEAEGHDLLSLLFHFLDEWLYKFSADEFFIPREVKVLHIDRRQFKIRSIGWGEEFSLAKHPQVSSASFFPFQREEVWCPLNQTFEFCRDQNINVAEVPLSSRSHFLHGFVNVSLKLLA</sequence>
<dbReference type="FunFam" id="3.55.10.10:FF:000001">
    <property type="entry name" value="protein archease isoform X1"/>
    <property type="match status" value="1"/>
</dbReference>
<dbReference type="GeneTree" id="ENSGT00390000003245"/>
<feature type="compositionally biased region" description="Low complexity" evidence="8">
    <location>
        <begin position="15"/>
        <end position="25"/>
    </location>
</feature>
<dbReference type="Gene3D" id="3.55.10.10">
    <property type="entry name" value="Archease domain"/>
    <property type="match status" value="1"/>
</dbReference>
<evidence type="ECO:0000256" key="8">
    <source>
        <dbReference type="SAM" id="MobiDB-lite"/>
    </source>
</evidence>
<comment type="similarity">
    <text evidence="1">Belongs to the archease family.</text>
</comment>
<comment type="subunit">
    <text evidence="2">Component of the tRNA-splicing ligase complex.</text>
</comment>
<evidence type="ECO:0000256" key="4">
    <source>
        <dbReference type="ARBA" id="ARBA00022694"/>
    </source>
</evidence>
<dbReference type="Proteomes" id="UP000007754">
    <property type="component" value="Chromosome 23"/>
</dbReference>
<evidence type="ECO:0000256" key="5">
    <source>
        <dbReference type="ARBA" id="ARBA00022723"/>
    </source>
</evidence>
<accession>A0A674GGU1</accession>
<dbReference type="Ensembl" id="ENSTGUT00000034199.1">
    <property type="protein sequence ID" value="ENSTGUP00000021968.1"/>
    <property type="gene ID" value="ENSTGUG00000001372.2"/>
</dbReference>
<dbReference type="PANTHER" id="PTHR12682:SF11">
    <property type="entry name" value="PROTEIN ARCHEASE"/>
    <property type="match status" value="1"/>
</dbReference>
<reference evidence="10" key="3">
    <citation type="submission" date="2025-09" db="UniProtKB">
        <authorList>
            <consortium name="Ensembl"/>
        </authorList>
    </citation>
    <scope>IDENTIFICATION</scope>
</reference>
<feature type="domain" description="Archease" evidence="9">
    <location>
        <begin position="276"/>
        <end position="372"/>
    </location>
</feature>
<keyword evidence="4" id="KW-0819">tRNA processing</keyword>
<feature type="region of interest" description="Disordered" evidence="8">
    <location>
        <begin position="231"/>
        <end position="264"/>
    </location>
</feature>
<dbReference type="Pfam" id="PF01951">
    <property type="entry name" value="Archease"/>
    <property type="match status" value="1"/>
</dbReference>
<reference evidence="10 11" key="1">
    <citation type="journal article" date="2010" name="Nature">
        <title>The genome of a songbird.</title>
        <authorList>
            <person name="Warren W.C."/>
            <person name="Clayton D.F."/>
            <person name="Ellegren H."/>
            <person name="Arnold A.P."/>
            <person name="Hillier L.W."/>
            <person name="Kunstner A."/>
            <person name="Searle S."/>
            <person name="White S."/>
            <person name="Vilella A.J."/>
            <person name="Fairley S."/>
            <person name="Heger A."/>
            <person name="Kong L."/>
            <person name="Ponting C.P."/>
            <person name="Jarvis E.D."/>
            <person name="Mello C.V."/>
            <person name="Minx P."/>
            <person name="Lovell P."/>
            <person name="Velho T.A."/>
            <person name="Ferris M."/>
            <person name="Balakrishnan C.N."/>
            <person name="Sinha S."/>
            <person name="Blatti C."/>
            <person name="London S.E."/>
            <person name="Li Y."/>
            <person name="Lin Y.C."/>
            <person name="George J."/>
            <person name="Sweedler J."/>
            <person name="Southey B."/>
            <person name="Gunaratne P."/>
            <person name="Watson M."/>
            <person name="Nam K."/>
            <person name="Backstrom N."/>
            <person name="Smeds L."/>
            <person name="Nabholz B."/>
            <person name="Itoh Y."/>
            <person name="Whitney O."/>
            <person name="Pfenning A.R."/>
            <person name="Howard J."/>
            <person name="Volker M."/>
            <person name="Skinner B.M."/>
            <person name="Griffin D.K."/>
            <person name="Ye L."/>
            <person name="McLaren W.M."/>
            <person name="Flicek P."/>
            <person name="Quesada V."/>
            <person name="Velasco G."/>
            <person name="Lopez-Otin C."/>
            <person name="Puente X.S."/>
            <person name="Olender T."/>
            <person name="Lancet D."/>
            <person name="Smit A.F."/>
            <person name="Hubley R."/>
            <person name="Konkel M.K."/>
            <person name="Walker J.A."/>
            <person name="Batzer M.A."/>
            <person name="Gu W."/>
            <person name="Pollock D.D."/>
            <person name="Chen L."/>
            <person name="Cheng Z."/>
            <person name="Eichler E.E."/>
            <person name="Stapley J."/>
            <person name="Slate J."/>
            <person name="Ekblom R."/>
            <person name="Birkhead T."/>
            <person name="Burke T."/>
            <person name="Burt D."/>
            <person name="Scharff C."/>
            <person name="Adam I."/>
            <person name="Richard H."/>
            <person name="Sultan M."/>
            <person name="Soldatov A."/>
            <person name="Lehrach H."/>
            <person name="Edwards S.V."/>
            <person name="Yang S.P."/>
            <person name="Li X."/>
            <person name="Graves T."/>
            <person name="Fulton L."/>
            <person name="Nelson J."/>
            <person name="Chinwalla A."/>
            <person name="Hou S."/>
            <person name="Mardis E.R."/>
            <person name="Wilson R.K."/>
        </authorList>
    </citation>
    <scope>NUCLEOTIDE SEQUENCE [LARGE SCALE GENOMIC DNA]</scope>
</reference>
<dbReference type="InParanoid" id="A0A674GGU1"/>
<dbReference type="GO" id="GO:0046872">
    <property type="term" value="F:metal ion binding"/>
    <property type="evidence" value="ECO:0007669"/>
    <property type="project" value="UniProtKB-KW"/>
</dbReference>
<evidence type="ECO:0000313" key="10">
    <source>
        <dbReference type="Ensembl" id="ENSTGUP00000021968.1"/>
    </source>
</evidence>
<evidence type="ECO:0000256" key="7">
    <source>
        <dbReference type="ARBA" id="ARBA00055814"/>
    </source>
</evidence>
<gene>
    <name evidence="10" type="primary">ZBTB8OS</name>
</gene>
<dbReference type="InterPro" id="IPR002804">
    <property type="entry name" value="Archease"/>
</dbReference>
<evidence type="ECO:0000256" key="2">
    <source>
        <dbReference type="ARBA" id="ARBA00011392"/>
    </source>
</evidence>
<dbReference type="AlphaFoldDB" id="A0A674GGU1"/>
<evidence type="ECO:0000256" key="3">
    <source>
        <dbReference type="ARBA" id="ARBA00022263"/>
    </source>
</evidence>
<evidence type="ECO:0000256" key="6">
    <source>
        <dbReference type="ARBA" id="ARBA00022837"/>
    </source>
</evidence>
<organism evidence="10 11">
    <name type="scientific">Taeniopygia guttata</name>
    <name type="common">Zebra finch</name>
    <name type="synonym">Poephila guttata</name>
    <dbReference type="NCBI Taxonomy" id="59729"/>
    <lineage>
        <taxon>Eukaryota</taxon>
        <taxon>Metazoa</taxon>
        <taxon>Chordata</taxon>
        <taxon>Craniata</taxon>
        <taxon>Vertebrata</taxon>
        <taxon>Euteleostomi</taxon>
        <taxon>Archelosauria</taxon>
        <taxon>Archosauria</taxon>
        <taxon>Dinosauria</taxon>
        <taxon>Saurischia</taxon>
        <taxon>Theropoda</taxon>
        <taxon>Coelurosauria</taxon>
        <taxon>Aves</taxon>
        <taxon>Neognathae</taxon>
        <taxon>Neoaves</taxon>
        <taxon>Telluraves</taxon>
        <taxon>Australaves</taxon>
        <taxon>Passeriformes</taxon>
        <taxon>Passeroidea</taxon>
        <taxon>Estrildidae</taxon>
        <taxon>Estrildinae</taxon>
        <taxon>Taeniopygia</taxon>
    </lineage>
</organism>
<proteinExistence type="inferred from homology"/>
<feature type="compositionally biased region" description="Pro residues" evidence="8">
    <location>
        <begin position="109"/>
        <end position="120"/>
    </location>
</feature>
<name>A0A674GGU1_TAEGU</name>
<evidence type="ECO:0000256" key="1">
    <source>
        <dbReference type="ARBA" id="ARBA00007963"/>
    </source>
</evidence>
<dbReference type="GO" id="GO:0072669">
    <property type="term" value="C:tRNA-splicing ligase complex"/>
    <property type="evidence" value="ECO:0007669"/>
    <property type="project" value="TreeGrafter"/>
</dbReference>
<keyword evidence="11" id="KW-1185">Reference proteome</keyword>
<keyword evidence="5" id="KW-0479">Metal-binding</keyword>
<dbReference type="GO" id="GO:0006388">
    <property type="term" value="P:tRNA splicing, via endonucleolytic cleavage and ligation"/>
    <property type="evidence" value="ECO:0007669"/>
    <property type="project" value="TreeGrafter"/>
</dbReference>
<feature type="region of interest" description="Disordered" evidence="8">
    <location>
        <begin position="103"/>
        <end position="138"/>
    </location>
</feature>